<dbReference type="RefSeq" id="WP_111946302.1">
    <property type="nucleotide sequence ID" value="NZ_UAWO01000005.1"/>
</dbReference>
<dbReference type="EMBL" id="UAWO01000005">
    <property type="protein sequence ID" value="SQC85184.1"/>
    <property type="molecule type" value="Genomic_DNA"/>
</dbReference>
<evidence type="ECO:0000313" key="3">
    <source>
        <dbReference type="Proteomes" id="UP000250234"/>
    </source>
</evidence>
<protein>
    <submittedName>
        <fullName evidence="1">Uncharacterized protein</fullName>
    </submittedName>
</protein>
<proteinExistence type="predicted"/>
<evidence type="ECO:0000313" key="1">
    <source>
        <dbReference type="EMBL" id="SQC85058.1"/>
    </source>
</evidence>
<evidence type="ECO:0000313" key="2">
    <source>
        <dbReference type="EMBL" id="SQC85184.1"/>
    </source>
</evidence>
<reference evidence="1 3" key="1">
    <citation type="submission" date="2018-06" db="EMBL/GenBank/DDBJ databases">
        <authorList>
            <consortium name="Pathogen Informatics"/>
            <person name="Doyle S."/>
        </authorList>
    </citation>
    <scope>NUCLEOTIDE SEQUENCE [LARGE SCALE GENOMIC DNA]</scope>
    <source>
        <strain evidence="1 3">NCTC8081</strain>
    </source>
</reference>
<dbReference type="EMBL" id="UAWO01000005">
    <property type="protein sequence ID" value="SQC85058.1"/>
    <property type="molecule type" value="Genomic_DNA"/>
</dbReference>
<dbReference type="Proteomes" id="UP000250234">
    <property type="component" value="Unassembled WGS sequence"/>
</dbReference>
<gene>
    <name evidence="1" type="ORF">NCTC8081_02863</name>
    <name evidence="2" type="ORF">NCTC8081_02984</name>
</gene>
<dbReference type="AlphaFoldDB" id="A0A2X3HXU8"/>
<name>A0A2X3HXU8_CLOPF</name>
<accession>A0A2X3HXU8</accession>
<sequence length="131" mass="15389">MIVIDKSLGEINPESYLIKNAKDNTYLLALPNNLNGYNYFEVYIDKLNRSIHVFDSLENRKGGTSAINSADEILKIRRPLNLDLDYKLVIYYPDYSIFKACITTYHERKGFDYVTYIPFLKKAELFLKNRF</sequence>
<organism evidence="1 3">
    <name type="scientific">Clostridium perfringens</name>
    <dbReference type="NCBI Taxonomy" id="1502"/>
    <lineage>
        <taxon>Bacteria</taxon>
        <taxon>Bacillati</taxon>
        <taxon>Bacillota</taxon>
        <taxon>Clostridia</taxon>
        <taxon>Eubacteriales</taxon>
        <taxon>Clostridiaceae</taxon>
        <taxon>Clostridium</taxon>
    </lineage>
</organism>